<evidence type="ECO:0000256" key="4">
    <source>
        <dbReference type="PROSITE-ProRule" id="PRU01240"/>
    </source>
</evidence>
<name>A0A810LCW9_9ACTN</name>
<dbReference type="PROSITE" id="PS51892">
    <property type="entry name" value="SUBTILASE"/>
    <property type="match status" value="1"/>
</dbReference>
<dbReference type="InterPro" id="IPR023828">
    <property type="entry name" value="Peptidase_S8_Ser-AS"/>
</dbReference>
<dbReference type="SUPFAM" id="SSF52743">
    <property type="entry name" value="Subtilisin-like"/>
    <property type="match status" value="1"/>
</dbReference>
<feature type="chain" id="PRO_5032614763" evidence="5">
    <location>
        <begin position="32"/>
        <end position="398"/>
    </location>
</feature>
<feature type="signal peptide" evidence="5">
    <location>
        <begin position="1"/>
        <end position="31"/>
    </location>
</feature>
<dbReference type="KEGG" id="aser:Asera_59260"/>
<dbReference type="PROSITE" id="PS00138">
    <property type="entry name" value="SUBTILASE_SER"/>
    <property type="match status" value="1"/>
</dbReference>
<dbReference type="CDD" id="cd04056">
    <property type="entry name" value="Peptidases_S53"/>
    <property type="match status" value="1"/>
</dbReference>
<evidence type="ECO:0000313" key="7">
    <source>
        <dbReference type="EMBL" id="BCJ31818.1"/>
    </source>
</evidence>
<keyword evidence="1" id="KW-0645">Protease</keyword>
<gene>
    <name evidence="7" type="ORF">Asera_59260</name>
</gene>
<protein>
    <submittedName>
        <fullName evidence="7">Peptidase S8</fullName>
    </submittedName>
</protein>
<dbReference type="EMBL" id="AP023354">
    <property type="protein sequence ID" value="BCJ31818.1"/>
    <property type="molecule type" value="Genomic_DNA"/>
</dbReference>
<dbReference type="GO" id="GO:0006508">
    <property type="term" value="P:proteolysis"/>
    <property type="evidence" value="ECO:0007669"/>
    <property type="project" value="UniProtKB-KW"/>
</dbReference>
<dbReference type="OrthoDB" id="9813435at2"/>
<dbReference type="Gene3D" id="3.40.50.200">
    <property type="entry name" value="Peptidase S8/S53 domain"/>
    <property type="match status" value="1"/>
</dbReference>
<keyword evidence="3" id="KW-0720">Serine protease</keyword>
<keyword evidence="2" id="KW-0378">Hydrolase</keyword>
<dbReference type="GO" id="GO:0004252">
    <property type="term" value="F:serine-type endopeptidase activity"/>
    <property type="evidence" value="ECO:0007669"/>
    <property type="project" value="InterPro"/>
</dbReference>
<dbReference type="PANTHER" id="PTHR14218">
    <property type="entry name" value="PROTEASE S8 TRIPEPTIDYL PEPTIDASE I CLN2"/>
    <property type="match status" value="1"/>
</dbReference>
<dbReference type="InterPro" id="IPR030400">
    <property type="entry name" value="Sedolisin_dom"/>
</dbReference>
<dbReference type="PROSITE" id="PS51695">
    <property type="entry name" value="SEDOLISIN"/>
    <property type="match status" value="1"/>
</dbReference>
<dbReference type="RefSeq" id="WP_030443900.1">
    <property type="nucleotide sequence ID" value="NZ_AP023354.1"/>
</dbReference>
<evidence type="ECO:0000256" key="1">
    <source>
        <dbReference type="ARBA" id="ARBA00022670"/>
    </source>
</evidence>
<comment type="similarity">
    <text evidence="4">Belongs to the peptidase S8 family.</text>
</comment>
<keyword evidence="8" id="KW-1185">Reference proteome</keyword>
<dbReference type="Proteomes" id="UP000680750">
    <property type="component" value="Chromosome"/>
</dbReference>
<organism evidence="7 8">
    <name type="scientific">Actinocatenispora sera</name>
    <dbReference type="NCBI Taxonomy" id="390989"/>
    <lineage>
        <taxon>Bacteria</taxon>
        <taxon>Bacillati</taxon>
        <taxon>Actinomycetota</taxon>
        <taxon>Actinomycetes</taxon>
        <taxon>Micromonosporales</taxon>
        <taxon>Micromonosporaceae</taxon>
        <taxon>Actinocatenispora</taxon>
    </lineage>
</organism>
<keyword evidence="5" id="KW-0732">Signal</keyword>
<comment type="caution">
    <text evidence="4">Lacks conserved residue(s) required for the propagation of feature annotation.</text>
</comment>
<evidence type="ECO:0000256" key="5">
    <source>
        <dbReference type="SAM" id="SignalP"/>
    </source>
</evidence>
<evidence type="ECO:0000259" key="6">
    <source>
        <dbReference type="PROSITE" id="PS51695"/>
    </source>
</evidence>
<evidence type="ECO:0000256" key="2">
    <source>
        <dbReference type="ARBA" id="ARBA00022801"/>
    </source>
</evidence>
<dbReference type="PANTHER" id="PTHR14218:SF15">
    <property type="entry name" value="TRIPEPTIDYL-PEPTIDASE 1"/>
    <property type="match status" value="1"/>
</dbReference>
<dbReference type="GO" id="GO:0008240">
    <property type="term" value="F:tripeptidyl-peptidase activity"/>
    <property type="evidence" value="ECO:0007669"/>
    <property type="project" value="TreeGrafter"/>
</dbReference>
<accession>A0A810LCW9</accession>
<sequence>MPHTRFRRRIGTVAIAAGLLAAAMAGATASAAPATQVTVQRACSAPAAGYAACLAMVDSDAKGRPLSRSAAAAADLHPFLAADLQDAYDLPSDLLGARQTIAIVDAFDDPNAESDLAEYRKANGLPACDADFPCFKKVNQRGGTTPPPADAGWAAEISLDLDMASAVCPNCRLLLVEADDNSIENLGIAVDTAVELGADVVSNSYGALEWNSELADLADHYDHPGVTIVASSGDSGFGAQMPAGLPTVVSVGGTSLYQDDSARGWGERSWRFAGSGCSAYVAKPAWQKDKLCGKRTIADVSAVADPSTPVAVYDTYGSGGGWLALGGTSAAAPLIAGVYALAGNATTVPVQYPYSHAKALNDVTSGPAGTCGGGYLCNAGPGYDGPTGLGTPHGIGAF</sequence>
<dbReference type="AlphaFoldDB" id="A0A810LCW9"/>
<proteinExistence type="inferred from homology"/>
<reference evidence="7" key="1">
    <citation type="submission" date="2020-08" db="EMBL/GenBank/DDBJ databases">
        <title>Whole genome shotgun sequence of Actinocatenispora sera NBRC 101916.</title>
        <authorList>
            <person name="Komaki H."/>
            <person name="Tamura T."/>
        </authorList>
    </citation>
    <scope>NUCLEOTIDE SEQUENCE</scope>
    <source>
        <strain evidence="7">NBRC 101916</strain>
    </source>
</reference>
<dbReference type="InterPro" id="IPR036852">
    <property type="entry name" value="Peptidase_S8/S53_dom_sf"/>
</dbReference>
<dbReference type="Pfam" id="PF00082">
    <property type="entry name" value="Peptidase_S8"/>
    <property type="match status" value="1"/>
</dbReference>
<feature type="domain" description="Peptidase S53" evidence="6">
    <location>
        <begin position="75"/>
        <end position="398"/>
    </location>
</feature>
<evidence type="ECO:0000256" key="3">
    <source>
        <dbReference type="ARBA" id="ARBA00022825"/>
    </source>
</evidence>
<dbReference type="InterPro" id="IPR050819">
    <property type="entry name" value="Tripeptidyl-peptidase_I"/>
</dbReference>
<evidence type="ECO:0000313" key="8">
    <source>
        <dbReference type="Proteomes" id="UP000680750"/>
    </source>
</evidence>
<dbReference type="InterPro" id="IPR000209">
    <property type="entry name" value="Peptidase_S8/S53_dom"/>
</dbReference>